<name>A0A9Q3HRN9_9BASI</name>
<evidence type="ECO:0000313" key="1">
    <source>
        <dbReference type="EMBL" id="MBW0513897.1"/>
    </source>
</evidence>
<organism evidence="1 2">
    <name type="scientific">Austropuccinia psidii MF-1</name>
    <dbReference type="NCBI Taxonomy" id="1389203"/>
    <lineage>
        <taxon>Eukaryota</taxon>
        <taxon>Fungi</taxon>
        <taxon>Dikarya</taxon>
        <taxon>Basidiomycota</taxon>
        <taxon>Pucciniomycotina</taxon>
        <taxon>Pucciniomycetes</taxon>
        <taxon>Pucciniales</taxon>
        <taxon>Sphaerophragmiaceae</taxon>
        <taxon>Austropuccinia</taxon>
    </lineage>
</organism>
<keyword evidence="2" id="KW-1185">Reference proteome</keyword>
<proteinExistence type="predicted"/>
<dbReference type="EMBL" id="AVOT02023692">
    <property type="protein sequence ID" value="MBW0513897.1"/>
    <property type="molecule type" value="Genomic_DNA"/>
</dbReference>
<dbReference type="AlphaFoldDB" id="A0A9Q3HRN9"/>
<sequence length="127" mass="14793">MEEVTSRARIGSSRLNLKKTFNTPWKDFAEKSRKENFNNRKYKSADKIIKFHICQRTTHLANTFPKRGIINETNIDKEPDVEKYNANEDNPDDKSSIFSESIKDIENVNVTFDIMESYSKLPQLSNS</sequence>
<gene>
    <name evidence="1" type="ORF">O181_053612</name>
</gene>
<accession>A0A9Q3HRN9</accession>
<evidence type="ECO:0000313" key="2">
    <source>
        <dbReference type="Proteomes" id="UP000765509"/>
    </source>
</evidence>
<reference evidence="1" key="1">
    <citation type="submission" date="2021-03" db="EMBL/GenBank/DDBJ databases">
        <title>Draft genome sequence of rust myrtle Austropuccinia psidii MF-1, a brazilian biotype.</title>
        <authorList>
            <person name="Quecine M.C."/>
            <person name="Pachon D.M.R."/>
            <person name="Bonatelli M.L."/>
            <person name="Correr F.H."/>
            <person name="Franceschini L.M."/>
            <person name="Leite T.F."/>
            <person name="Margarido G.R.A."/>
            <person name="Almeida C.A."/>
            <person name="Ferrarezi J.A."/>
            <person name="Labate C.A."/>
        </authorList>
    </citation>
    <scope>NUCLEOTIDE SEQUENCE</scope>
    <source>
        <strain evidence="1">MF-1</strain>
    </source>
</reference>
<dbReference type="Proteomes" id="UP000765509">
    <property type="component" value="Unassembled WGS sequence"/>
</dbReference>
<comment type="caution">
    <text evidence="1">The sequence shown here is derived from an EMBL/GenBank/DDBJ whole genome shotgun (WGS) entry which is preliminary data.</text>
</comment>
<protein>
    <submittedName>
        <fullName evidence="1">Uncharacterized protein</fullName>
    </submittedName>
</protein>